<protein>
    <submittedName>
        <fullName evidence="1">Uncharacterized protein</fullName>
    </submittedName>
</protein>
<sequence length="173" mass="20009">MNRRGNNNGVEALEGSRHTPNFVVHFRRNEFYDPGFPPFWELTVSNSRHSYRVMVGIPADQLDLAIKKLPEPSAERQGVDFMQAYKEVYLPDDIRRLTGESLLGFLIYKVKFAPPGSPYKEGQYYNDADLTRPITQTEADIAANNRRRETLLRRLETERAARRRCGHHAKISM</sequence>
<organism evidence="1 2">
    <name type="scientific">Mesorhizobium dulcispinae</name>
    <dbReference type="NCBI Taxonomy" id="3072316"/>
    <lineage>
        <taxon>Bacteria</taxon>
        <taxon>Pseudomonadati</taxon>
        <taxon>Pseudomonadota</taxon>
        <taxon>Alphaproteobacteria</taxon>
        <taxon>Hyphomicrobiales</taxon>
        <taxon>Phyllobacteriaceae</taxon>
        <taxon>Mesorhizobium</taxon>
    </lineage>
</organism>
<comment type="caution">
    <text evidence="1">The sequence shown here is derived from an EMBL/GenBank/DDBJ whole genome shotgun (WGS) entry which is preliminary data.</text>
</comment>
<dbReference type="RefSeq" id="WP_320315235.1">
    <property type="nucleotide sequence ID" value="NZ_JAVIIX010000001.1"/>
</dbReference>
<reference evidence="1 2" key="1">
    <citation type="submission" date="2023-08" db="EMBL/GenBank/DDBJ databases">
        <title>Implementing the SeqCode for naming new Mesorhizobium species isolated from Vachellia karroo root nodules.</title>
        <authorList>
            <person name="Van Lill M."/>
        </authorList>
    </citation>
    <scope>NUCLEOTIDE SEQUENCE [LARGE SCALE GENOMIC DNA]</scope>
    <source>
        <strain evidence="1 2">VK23A</strain>
    </source>
</reference>
<dbReference type="Proteomes" id="UP001271780">
    <property type="component" value="Unassembled WGS sequence"/>
</dbReference>
<accession>A0ABU4XAN9</accession>
<gene>
    <name evidence="1" type="ORF">RFM27_03175</name>
</gene>
<name>A0ABU4XAN9_9HYPH</name>
<dbReference type="EMBL" id="JAVIIZ010000001">
    <property type="protein sequence ID" value="MDX8471068.1"/>
    <property type="molecule type" value="Genomic_DNA"/>
</dbReference>
<keyword evidence="2" id="KW-1185">Reference proteome</keyword>
<evidence type="ECO:0000313" key="1">
    <source>
        <dbReference type="EMBL" id="MDX8471068.1"/>
    </source>
</evidence>
<evidence type="ECO:0000313" key="2">
    <source>
        <dbReference type="Proteomes" id="UP001271780"/>
    </source>
</evidence>
<proteinExistence type="predicted"/>